<name>A0A8B6F2L8_MYTGA</name>
<protein>
    <submittedName>
        <fullName evidence="1">Uncharacterized protein</fullName>
    </submittedName>
</protein>
<gene>
    <name evidence="1" type="ORF">MGAL_10B017624</name>
</gene>
<sequence>MILNKTTLSELSKVVHSEIRSNDQSIISLVGTETDETNLSQNVKLMKENATNMQILVGIQAIETSLVSAKRTLDTSRKEGNTHKIISLNIKDESTNAFDLLPYSCGSYSCKAIYDDHHYYIKTQTSIMCCDIKGNVLWSFEDTNILKEPRCIVADKNENIFVVGGHSENIVVI</sequence>
<dbReference type="AlphaFoldDB" id="A0A8B6F2L8"/>
<evidence type="ECO:0000313" key="1">
    <source>
        <dbReference type="EMBL" id="VDI42656.1"/>
    </source>
</evidence>
<comment type="caution">
    <text evidence="1">The sequence shown here is derived from an EMBL/GenBank/DDBJ whole genome shotgun (WGS) entry which is preliminary data.</text>
</comment>
<organism evidence="1 2">
    <name type="scientific">Mytilus galloprovincialis</name>
    <name type="common">Mediterranean mussel</name>
    <dbReference type="NCBI Taxonomy" id="29158"/>
    <lineage>
        <taxon>Eukaryota</taxon>
        <taxon>Metazoa</taxon>
        <taxon>Spiralia</taxon>
        <taxon>Lophotrochozoa</taxon>
        <taxon>Mollusca</taxon>
        <taxon>Bivalvia</taxon>
        <taxon>Autobranchia</taxon>
        <taxon>Pteriomorphia</taxon>
        <taxon>Mytilida</taxon>
        <taxon>Mytiloidea</taxon>
        <taxon>Mytilidae</taxon>
        <taxon>Mytilinae</taxon>
        <taxon>Mytilus</taxon>
    </lineage>
</organism>
<keyword evidence="2" id="KW-1185">Reference proteome</keyword>
<dbReference type="EMBL" id="UYJE01006064">
    <property type="protein sequence ID" value="VDI42656.1"/>
    <property type="molecule type" value="Genomic_DNA"/>
</dbReference>
<reference evidence="1" key="1">
    <citation type="submission" date="2018-11" db="EMBL/GenBank/DDBJ databases">
        <authorList>
            <person name="Alioto T."/>
            <person name="Alioto T."/>
        </authorList>
    </citation>
    <scope>NUCLEOTIDE SEQUENCE</scope>
</reference>
<evidence type="ECO:0000313" key="2">
    <source>
        <dbReference type="Proteomes" id="UP000596742"/>
    </source>
</evidence>
<proteinExistence type="predicted"/>
<accession>A0A8B6F2L8</accession>
<dbReference type="Proteomes" id="UP000596742">
    <property type="component" value="Unassembled WGS sequence"/>
</dbReference>